<dbReference type="Proteomes" id="UP001178507">
    <property type="component" value="Unassembled WGS sequence"/>
</dbReference>
<dbReference type="EMBL" id="CAUJNA010000458">
    <property type="protein sequence ID" value="CAJ1377390.1"/>
    <property type="molecule type" value="Genomic_DNA"/>
</dbReference>
<name>A0AA36HXW6_9DINO</name>
<dbReference type="PANTHER" id="PTHR10796:SF130">
    <property type="entry name" value="PATCHED DOMAIN-CONTAINING PROTEIN 3-LIKE PROTEIN"/>
    <property type="match status" value="1"/>
</dbReference>
<evidence type="ECO:0000313" key="1">
    <source>
        <dbReference type="EMBL" id="CAJ1377390.1"/>
    </source>
</evidence>
<dbReference type="PANTHER" id="PTHR10796">
    <property type="entry name" value="PATCHED-RELATED"/>
    <property type="match status" value="1"/>
</dbReference>
<dbReference type="AlphaFoldDB" id="A0AA36HXW6"/>
<evidence type="ECO:0000313" key="2">
    <source>
        <dbReference type="Proteomes" id="UP001178507"/>
    </source>
</evidence>
<dbReference type="GO" id="GO:0016020">
    <property type="term" value="C:membrane"/>
    <property type="evidence" value="ECO:0007669"/>
    <property type="project" value="TreeGrafter"/>
</dbReference>
<proteinExistence type="predicted"/>
<accession>A0AA36HXW6</accession>
<protein>
    <submittedName>
        <fullName evidence="1">Uncharacterized protein</fullName>
    </submittedName>
</protein>
<keyword evidence="2" id="KW-1185">Reference proteome</keyword>
<sequence>MGFGIEGCLEHFFESVGRKVGNHPVKSLIGSIIFTVACCGGFAFLENETRPEKQWVPAGSLALEHDEYVKATWPSNARFNFFSATCADVAEADCNILDPKYLQRFHELNAQIMNITIDGTSLVADLDKDHKRSEGDNRPWTIYSGSWSFSGDPSSVNGSVVFNGRKCYAFGPFCGRSSVLDVFRGDDYVIQNLDSNQIMLALNNWEDQETFCPLTLATADSPCYNSTCKAYNTPQERYTCRVEATEYCNQKCPTNTMMVNGEEVTIPVNIATCQDRGCIQLGNLGSISTTSTSAPGGQLNTAARQGSLCADVTLSSSITAKTGCEGHYPKPFFFCPCSSDSRR</sequence>
<reference evidence="1" key="1">
    <citation type="submission" date="2023-08" db="EMBL/GenBank/DDBJ databases">
        <authorList>
            <person name="Chen Y."/>
            <person name="Shah S."/>
            <person name="Dougan E. K."/>
            <person name="Thang M."/>
            <person name="Chan C."/>
        </authorList>
    </citation>
    <scope>NUCLEOTIDE SEQUENCE</scope>
</reference>
<gene>
    <name evidence="1" type="ORF">EVOR1521_LOCUS6201</name>
</gene>
<comment type="caution">
    <text evidence="1">The sequence shown here is derived from an EMBL/GenBank/DDBJ whole genome shotgun (WGS) entry which is preliminary data.</text>
</comment>
<dbReference type="InterPro" id="IPR051697">
    <property type="entry name" value="Patched_domain-protein"/>
</dbReference>
<organism evidence="1 2">
    <name type="scientific">Effrenium voratum</name>
    <dbReference type="NCBI Taxonomy" id="2562239"/>
    <lineage>
        <taxon>Eukaryota</taxon>
        <taxon>Sar</taxon>
        <taxon>Alveolata</taxon>
        <taxon>Dinophyceae</taxon>
        <taxon>Suessiales</taxon>
        <taxon>Symbiodiniaceae</taxon>
        <taxon>Effrenium</taxon>
    </lineage>
</organism>